<feature type="transmembrane region" description="Helical" evidence="1">
    <location>
        <begin position="377"/>
        <end position="394"/>
    </location>
</feature>
<proteinExistence type="predicted"/>
<accession>A0A977XKR1</accession>
<organism evidence="2">
    <name type="scientific">uncultured Bdellovibrionales bacterium</name>
    <dbReference type="NCBI Taxonomy" id="395355"/>
    <lineage>
        <taxon>Bacteria</taxon>
        <taxon>Pseudomonadati</taxon>
        <taxon>Bdellovibrionota</taxon>
        <taxon>Bdellovibrionia</taxon>
        <taxon>Bdellovibrionales</taxon>
        <taxon>environmental samples</taxon>
    </lineage>
</organism>
<keyword evidence="1" id="KW-1133">Transmembrane helix</keyword>
<dbReference type="EMBL" id="OP056329">
    <property type="protein sequence ID" value="UXP70938.1"/>
    <property type="molecule type" value="Genomic_DNA"/>
</dbReference>
<name>A0A977XKR1_9BACT</name>
<keyword evidence="1" id="KW-0812">Transmembrane</keyword>
<dbReference type="AlphaFoldDB" id="A0A977XKR1"/>
<sequence length="436" mass="49784">MFSAVNAILTFYPGSMSVDSWQQFRQATSGKYDDVHPPMMAWVWSWLLWIRKGPQPMLFLNVGMFWTGLFLIWSKLIKEKSKVYFLVPLMGLMPVVVAVVVAMVGVIWKDIALGTSAVLATGILMNHKPQRSMLTVGLVILLFYATAVRHNALTLTLPLFLVLVLTLQGQRPKILSRAFSKSLLRSFFVLGGCLVLIFIVNNWILNTKKSHMYPAFVFIHDLSFIGQRYDLELVPEAFRTGNYSKERVAKALLDKRASDSFIYPKDAPFKIINDTDEISKLIGIWAKNGFLHFPSYLELRTQLFKSINCIGFGQCRACHFYMPKEFGNGISDFTSWRKYLEKTFTRMAATTVIFSGWFYLLIACVGLVITGFLRGQWLVLTSALFVSSVFYNLSFYSTTVSCDFRYLWPPIMLTTIGTILLLDDSTKRIKKLVKKR</sequence>
<feature type="transmembrane region" description="Helical" evidence="1">
    <location>
        <begin position="347"/>
        <end position="370"/>
    </location>
</feature>
<evidence type="ECO:0000313" key="2">
    <source>
        <dbReference type="EMBL" id="UXP70938.1"/>
    </source>
</evidence>
<gene>
    <name evidence="2" type="ORF">tmp_000017</name>
</gene>
<feature type="transmembrane region" description="Helical" evidence="1">
    <location>
        <begin position="83"/>
        <end position="108"/>
    </location>
</feature>
<feature type="transmembrane region" description="Helical" evidence="1">
    <location>
        <begin position="129"/>
        <end position="146"/>
    </location>
</feature>
<feature type="transmembrane region" description="Helical" evidence="1">
    <location>
        <begin position="58"/>
        <end position="77"/>
    </location>
</feature>
<feature type="transmembrane region" description="Helical" evidence="1">
    <location>
        <begin position="182"/>
        <end position="204"/>
    </location>
</feature>
<protein>
    <submittedName>
        <fullName evidence="2">Uncharacterized protein</fullName>
    </submittedName>
</protein>
<reference evidence="2" key="1">
    <citation type="journal article" date="2022" name="bioRxiv">
        <title>Energy transfer in ubiquitous rhodopsin pumps with xanthophyll antennas.</title>
        <authorList>
            <person name="Chazan A."/>
            <person name="Das I."/>
            <person name="Fujiwara T."/>
            <person name="Murakoshi S."/>
            <person name="Shihoya W."/>
            <person name="Rozenberg A."/>
            <person name="Molina-Marquez A."/>
            <person name="Larom S."/>
            <person name="Pushkarev A."/>
            <person name="Malakar P."/>
            <person name="Ruhman S."/>
            <person name="Hasegawa M."/>
            <person name="Tsukamoto Y."/>
            <person name="Ishizuka T."/>
            <person name="Konno M."/>
            <person name="Nagata T."/>
            <person name="Inoue K."/>
            <person name="Mizuno Y."/>
            <person name="Katayama K."/>
            <person name="Abe-Yoshizumi R."/>
            <person name="Kandori H."/>
            <person name="Leon R.M."/>
            <person name="Yoshizawa S."/>
            <person name="Sheves M."/>
            <person name="Nureki O."/>
            <person name="Beja O."/>
        </authorList>
    </citation>
    <scope>NUCLEOTIDE SEQUENCE</scope>
</reference>
<evidence type="ECO:0000256" key="1">
    <source>
        <dbReference type="SAM" id="Phobius"/>
    </source>
</evidence>
<feature type="transmembrane region" description="Helical" evidence="1">
    <location>
        <begin position="152"/>
        <end position="170"/>
    </location>
</feature>
<keyword evidence="1" id="KW-0472">Membrane</keyword>